<dbReference type="InterPro" id="IPR004254">
    <property type="entry name" value="AdipoR/HlyIII-related"/>
</dbReference>
<dbReference type="PANTHER" id="PTHR20855:SF3">
    <property type="entry name" value="LD03007P"/>
    <property type="match status" value="1"/>
</dbReference>
<dbReference type="EMBL" id="PVBT01000001">
    <property type="protein sequence ID" value="PRD58259.1"/>
    <property type="molecule type" value="Genomic_DNA"/>
</dbReference>
<proteinExistence type="predicted"/>
<feature type="binding site" evidence="5">
    <location>
        <position position="213"/>
    </location>
    <ligand>
        <name>Zn(2+)</name>
        <dbReference type="ChEBI" id="CHEBI:29105"/>
    </ligand>
</feature>
<keyword evidence="5" id="KW-0479">Metal-binding</keyword>
<evidence type="ECO:0000256" key="1">
    <source>
        <dbReference type="ARBA" id="ARBA00004141"/>
    </source>
</evidence>
<comment type="caution">
    <text evidence="7">The sequence shown here is derived from an EMBL/GenBank/DDBJ whole genome shotgun (WGS) entry which is preliminary data.</text>
</comment>
<reference evidence="7 8" key="1">
    <citation type="submission" date="2018-02" db="EMBL/GenBank/DDBJ databases">
        <title>The draft genome of Phyllobacterium myrsinacearum DSM5892.</title>
        <authorList>
            <person name="Li L."/>
            <person name="Liu L."/>
            <person name="Zhang X."/>
            <person name="Wang T."/>
        </authorList>
    </citation>
    <scope>NUCLEOTIDE SEQUENCE [LARGE SCALE GENOMIC DNA]</scope>
    <source>
        <strain evidence="7 8">DSM 5892</strain>
    </source>
</reference>
<keyword evidence="5" id="KW-0862">Zinc</keyword>
<keyword evidence="2 6" id="KW-0812">Transmembrane</keyword>
<dbReference type="Proteomes" id="UP000238563">
    <property type="component" value="Unassembled WGS sequence"/>
</dbReference>
<gene>
    <name evidence="7" type="ORF">C5750_03775</name>
</gene>
<organism evidence="7 8">
    <name type="scientific">Phyllobacterium myrsinacearum</name>
    <dbReference type="NCBI Taxonomy" id="28101"/>
    <lineage>
        <taxon>Bacteria</taxon>
        <taxon>Pseudomonadati</taxon>
        <taxon>Pseudomonadota</taxon>
        <taxon>Alphaproteobacteria</taxon>
        <taxon>Hyphomicrobiales</taxon>
        <taxon>Phyllobacteriaceae</taxon>
        <taxon>Phyllobacterium</taxon>
    </lineage>
</organism>
<feature type="transmembrane region" description="Helical" evidence="6">
    <location>
        <begin position="155"/>
        <end position="171"/>
    </location>
</feature>
<keyword evidence="7" id="KW-0238">DNA-binding</keyword>
<dbReference type="GO" id="GO:0016020">
    <property type="term" value="C:membrane"/>
    <property type="evidence" value="ECO:0007669"/>
    <property type="project" value="UniProtKB-SubCell"/>
</dbReference>
<evidence type="ECO:0000256" key="6">
    <source>
        <dbReference type="SAM" id="Phobius"/>
    </source>
</evidence>
<evidence type="ECO:0000313" key="7">
    <source>
        <dbReference type="EMBL" id="PRD58259.1"/>
    </source>
</evidence>
<feature type="transmembrane region" description="Helical" evidence="6">
    <location>
        <begin position="36"/>
        <end position="61"/>
    </location>
</feature>
<sequence length="232" mass="25276">MPNLRKNCFIKDTALPPSPPRPLPVLVFRNYTVAELWADGVVHMTGVTLAIIGSILLLAFVPEEATAGAYAATAIYLATLVLSMALSAMYNIWPISPTKGFLRRFDHSAIYLLIAGTYTPLMAKSGTWWLLSIVWSIAMAGVLLKLLMPNRFDRLSIVLYLALGWSGVAAYQELTIALSATVLWLILAGGLVYSFGVIFHVAERLPFHNAIWHGFVLTAASIHFAAICTAVA</sequence>
<evidence type="ECO:0000313" key="8">
    <source>
        <dbReference type="Proteomes" id="UP000238563"/>
    </source>
</evidence>
<dbReference type="AlphaFoldDB" id="A0A2S9JY57"/>
<dbReference type="GO" id="GO:0003677">
    <property type="term" value="F:DNA binding"/>
    <property type="evidence" value="ECO:0007669"/>
    <property type="project" value="UniProtKB-KW"/>
</dbReference>
<keyword evidence="8" id="KW-1185">Reference proteome</keyword>
<keyword evidence="3 6" id="KW-1133">Transmembrane helix</keyword>
<feature type="transmembrane region" description="Helical" evidence="6">
    <location>
        <begin position="67"/>
        <end position="93"/>
    </location>
</feature>
<feature type="transmembrane region" description="Helical" evidence="6">
    <location>
        <begin position="129"/>
        <end position="148"/>
    </location>
</feature>
<evidence type="ECO:0000256" key="2">
    <source>
        <dbReference type="ARBA" id="ARBA00022692"/>
    </source>
</evidence>
<evidence type="ECO:0000256" key="4">
    <source>
        <dbReference type="ARBA" id="ARBA00023136"/>
    </source>
</evidence>
<evidence type="ECO:0000256" key="3">
    <source>
        <dbReference type="ARBA" id="ARBA00022989"/>
    </source>
</evidence>
<name>A0A2S9JY57_9HYPH</name>
<dbReference type="PANTHER" id="PTHR20855">
    <property type="entry name" value="ADIPOR/PROGESTIN RECEPTOR-RELATED"/>
    <property type="match status" value="1"/>
</dbReference>
<feature type="transmembrane region" description="Helical" evidence="6">
    <location>
        <begin position="211"/>
        <end position="231"/>
    </location>
</feature>
<accession>A0A2S9JY57</accession>
<feature type="transmembrane region" description="Helical" evidence="6">
    <location>
        <begin position="177"/>
        <end position="199"/>
    </location>
</feature>
<dbReference type="Pfam" id="PF03006">
    <property type="entry name" value="HlyIII"/>
    <property type="match status" value="1"/>
</dbReference>
<dbReference type="OrthoDB" id="9813689at2"/>
<protein>
    <submittedName>
        <fullName evidence="7">DNA-binding protein</fullName>
    </submittedName>
</protein>
<dbReference type="GO" id="GO:0046872">
    <property type="term" value="F:metal ion binding"/>
    <property type="evidence" value="ECO:0007669"/>
    <property type="project" value="UniProtKB-KW"/>
</dbReference>
<keyword evidence="4 6" id="KW-0472">Membrane</keyword>
<comment type="subcellular location">
    <subcellularLocation>
        <location evidence="1">Membrane</location>
        <topology evidence="1">Multi-pass membrane protein</topology>
    </subcellularLocation>
</comment>
<evidence type="ECO:0000256" key="5">
    <source>
        <dbReference type="PIRSR" id="PIRSR604254-1"/>
    </source>
</evidence>